<dbReference type="GO" id="GO:0004423">
    <property type="term" value="F:iduronate-2-sulfatase activity"/>
    <property type="evidence" value="ECO:0007669"/>
    <property type="project" value="InterPro"/>
</dbReference>
<dbReference type="HOGENOM" id="CLU_006332_9_0_1"/>
<keyword evidence="10" id="KW-1185">Reference proteome</keyword>
<evidence type="ECO:0000256" key="4">
    <source>
        <dbReference type="ARBA" id="ARBA00022729"/>
    </source>
</evidence>
<dbReference type="SUPFAM" id="SSF53649">
    <property type="entry name" value="Alkaline phosphatase-like"/>
    <property type="match status" value="1"/>
</dbReference>
<dbReference type="OMA" id="FRNASCA"/>
<dbReference type="CDD" id="cd16030">
    <property type="entry name" value="iduronate-2-sulfatase"/>
    <property type="match status" value="1"/>
</dbReference>
<dbReference type="PANTHER" id="PTHR45953">
    <property type="entry name" value="IDURONATE 2-SULFATASE"/>
    <property type="match status" value="1"/>
</dbReference>
<dbReference type="GO" id="GO:0046872">
    <property type="term" value="F:metal ion binding"/>
    <property type="evidence" value="ECO:0007669"/>
    <property type="project" value="UniProtKB-KW"/>
</dbReference>
<dbReference type="STRING" id="283909.R7U6H0"/>
<dbReference type="EMBL" id="KB304922">
    <property type="protein sequence ID" value="ELU01589.1"/>
    <property type="molecule type" value="Genomic_DNA"/>
</dbReference>
<reference evidence="8 10" key="2">
    <citation type="journal article" date="2013" name="Nature">
        <title>Insights into bilaterian evolution from three spiralian genomes.</title>
        <authorList>
            <person name="Simakov O."/>
            <person name="Marletaz F."/>
            <person name="Cho S.J."/>
            <person name="Edsinger-Gonzales E."/>
            <person name="Havlak P."/>
            <person name="Hellsten U."/>
            <person name="Kuo D.H."/>
            <person name="Larsson T."/>
            <person name="Lv J."/>
            <person name="Arendt D."/>
            <person name="Savage R."/>
            <person name="Osoegawa K."/>
            <person name="de Jong P."/>
            <person name="Grimwood J."/>
            <person name="Chapman J.A."/>
            <person name="Shapiro H."/>
            <person name="Aerts A."/>
            <person name="Otillar R.P."/>
            <person name="Terry A.Y."/>
            <person name="Boore J.L."/>
            <person name="Grigoriev I.V."/>
            <person name="Lindberg D.R."/>
            <person name="Seaver E.C."/>
            <person name="Weisblat D.A."/>
            <person name="Putnam N.H."/>
            <person name="Rokhsar D.S."/>
        </authorList>
    </citation>
    <scope>NUCLEOTIDE SEQUENCE</scope>
    <source>
        <strain evidence="8 10">I ESC-2004</strain>
    </source>
</reference>
<protein>
    <recommendedName>
        <fullName evidence="7">Sulfatase N-terminal domain-containing protein</fullName>
    </recommendedName>
</protein>
<dbReference type="InterPro" id="IPR000917">
    <property type="entry name" value="Sulfatase_N"/>
</dbReference>
<comment type="similarity">
    <text evidence="2">Belongs to the sulfatase family.</text>
</comment>
<evidence type="ECO:0000256" key="2">
    <source>
        <dbReference type="ARBA" id="ARBA00008779"/>
    </source>
</evidence>
<dbReference type="OrthoDB" id="1886626at2759"/>
<dbReference type="PANTHER" id="PTHR45953:SF1">
    <property type="entry name" value="IDURONATE 2-SULFATASE"/>
    <property type="match status" value="1"/>
</dbReference>
<evidence type="ECO:0000256" key="1">
    <source>
        <dbReference type="ARBA" id="ARBA00001913"/>
    </source>
</evidence>
<dbReference type="Proteomes" id="UP000014760">
    <property type="component" value="Unassembled WGS sequence"/>
</dbReference>
<evidence type="ECO:0000256" key="6">
    <source>
        <dbReference type="ARBA" id="ARBA00022837"/>
    </source>
</evidence>
<proteinExistence type="inferred from homology"/>
<name>R7U6H0_CAPTE</name>
<keyword evidence="5" id="KW-0378">Hydrolase</keyword>
<dbReference type="Pfam" id="PF00884">
    <property type="entry name" value="Sulfatase"/>
    <property type="match status" value="1"/>
</dbReference>
<dbReference type="Gene3D" id="3.40.720.10">
    <property type="entry name" value="Alkaline Phosphatase, subunit A"/>
    <property type="match status" value="1"/>
</dbReference>
<comment type="cofactor">
    <cofactor evidence="1">
        <name>Ca(2+)</name>
        <dbReference type="ChEBI" id="CHEBI:29108"/>
    </cofactor>
</comment>
<evidence type="ECO:0000256" key="5">
    <source>
        <dbReference type="ARBA" id="ARBA00022801"/>
    </source>
</evidence>
<reference evidence="9" key="3">
    <citation type="submission" date="2015-06" db="UniProtKB">
        <authorList>
            <consortium name="EnsemblMetazoa"/>
        </authorList>
    </citation>
    <scope>IDENTIFICATION</scope>
</reference>
<evidence type="ECO:0000313" key="9">
    <source>
        <dbReference type="EnsemblMetazoa" id="CapteP204150"/>
    </source>
</evidence>
<dbReference type="InterPro" id="IPR035874">
    <property type="entry name" value="IDS"/>
</dbReference>
<reference evidence="10" key="1">
    <citation type="submission" date="2012-12" db="EMBL/GenBank/DDBJ databases">
        <authorList>
            <person name="Hellsten U."/>
            <person name="Grimwood J."/>
            <person name="Chapman J.A."/>
            <person name="Shapiro H."/>
            <person name="Aerts A."/>
            <person name="Otillar R.P."/>
            <person name="Terry A.Y."/>
            <person name="Boore J.L."/>
            <person name="Simakov O."/>
            <person name="Marletaz F."/>
            <person name="Cho S.-J."/>
            <person name="Edsinger-Gonzales E."/>
            <person name="Havlak P."/>
            <person name="Kuo D.-H."/>
            <person name="Larsson T."/>
            <person name="Lv J."/>
            <person name="Arendt D."/>
            <person name="Savage R."/>
            <person name="Osoegawa K."/>
            <person name="de Jong P."/>
            <person name="Lindberg D.R."/>
            <person name="Seaver E.C."/>
            <person name="Weisblat D.A."/>
            <person name="Putnam N.H."/>
            <person name="Grigoriev I.V."/>
            <person name="Rokhsar D.S."/>
        </authorList>
    </citation>
    <scope>NUCLEOTIDE SEQUENCE</scope>
    <source>
        <strain evidence="10">I ESC-2004</strain>
    </source>
</reference>
<sequence>MIIADDMRPEMGVYASERRPWLYDKIQTPYLDKLAKESLLLTSAYCQQPLCNPSRISLLTSRRPDTTGVTTNFETFRSKAPHVQTVAGYFKDNGYVTMAMGKVFHPLGTCDERRSWTTDCYLPKKTLDFTSKNLEQLAKSTQPFFVAMGIKKPHLPFDFPEEFLELYDDAEMPANPLLPKNVPNIAWNHKHIREQGSHFNATSDPLHGLDIVAMKALRKAYYATMSYVDSIIGQVLQKLDSLKLTNNTIVVFLSDHAIHLGEHGIIGKKTNFIVNAQVPFMIRVPGNTDRGIVSDNLVELLDLFPTLVDLTELPKLETCPEEKSKEVQVCTEGVSLLPLFSNPDTPKWRSAVRYQYPNIINNSNKCTGFTLLTKKHRLTQWVKMNTSNGTYNWNDECATELYDLENDVRETENVAQNERNQNIVDSMKSALRSGWKGSLSSNIIER</sequence>
<organism evidence="8">
    <name type="scientific">Capitella teleta</name>
    <name type="common">Polychaete worm</name>
    <dbReference type="NCBI Taxonomy" id="283909"/>
    <lineage>
        <taxon>Eukaryota</taxon>
        <taxon>Metazoa</taxon>
        <taxon>Spiralia</taxon>
        <taxon>Lophotrochozoa</taxon>
        <taxon>Annelida</taxon>
        <taxon>Polychaeta</taxon>
        <taxon>Sedentaria</taxon>
        <taxon>Scolecida</taxon>
        <taxon>Capitellidae</taxon>
        <taxon>Capitella</taxon>
    </lineage>
</organism>
<feature type="domain" description="Sulfatase N-terminal" evidence="7">
    <location>
        <begin position="2"/>
        <end position="311"/>
    </location>
</feature>
<dbReference type="GO" id="GO:0005737">
    <property type="term" value="C:cytoplasm"/>
    <property type="evidence" value="ECO:0007669"/>
    <property type="project" value="TreeGrafter"/>
</dbReference>
<dbReference type="InterPro" id="IPR017850">
    <property type="entry name" value="Alkaline_phosphatase_core_sf"/>
</dbReference>
<dbReference type="AlphaFoldDB" id="R7U6H0"/>
<accession>R7U6H0</accession>
<evidence type="ECO:0000313" key="8">
    <source>
        <dbReference type="EMBL" id="ELU01589.1"/>
    </source>
</evidence>
<gene>
    <name evidence="8" type="ORF">CAPTEDRAFT_204150</name>
</gene>
<evidence type="ECO:0000313" key="10">
    <source>
        <dbReference type="Proteomes" id="UP000014760"/>
    </source>
</evidence>
<dbReference type="EnsemblMetazoa" id="CapteT204150">
    <property type="protein sequence ID" value="CapteP204150"/>
    <property type="gene ID" value="CapteG204150"/>
</dbReference>
<evidence type="ECO:0000256" key="3">
    <source>
        <dbReference type="ARBA" id="ARBA00022723"/>
    </source>
</evidence>
<keyword evidence="6" id="KW-0106">Calcium</keyword>
<dbReference type="EMBL" id="AMQN01009203">
    <property type="status" value="NOT_ANNOTATED_CDS"/>
    <property type="molecule type" value="Genomic_DNA"/>
</dbReference>
<keyword evidence="4" id="KW-0732">Signal</keyword>
<keyword evidence="3" id="KW-0479">Metal-binding</keyword>
<evidence type="ECO:0000259" key="7">
    <source>
        <dbReference type="Pfam" id="PF00884"/>
    </source>
</evidence>